<keyword evidence="3" id="KW-1185">Reference proteome</keyword>
<evidence type="ECO:0000313" key="1">
    <source>
        <dbReference type="EMBL" id="QFG36069.1"/>
    </source>
</evidence>
<reference evidence="1 4" key="2">
    <citation type="submission" date="2019-01" db="EMBL/GenBank/DDBJ databases">
        <title>Complete Genome Sequence and Annotation of the Paracoccus pantotrophus type strain DSM 2944.</title>
        <authorList>
            <person name="Bockwoldt J.A."/>
            <person name="Zimmermann M."/>
            <person name="Tiso T."/>
            <person name="Blank L.M."/>
        </authorList>
    </citation>
    <scope>NUCLEOTIDE SEQUENCE [LARGE SCALE GENOMIC DNA]</scope>
    <source>
        <strain evidence="1 4">DSM 2944</strain>
        <plasmid evidence="1">pPAN1</plasmid>
        <plasmid evidence="4">ppan1</plasmid>
    </source>
</reference>
<dbReference type="Proteomes" id="UP000273626">
    <property type="component" value="Unassembled WGS sequence"/>
</dbReference>
<protein>
    <submittedName>
        <fullName evidence="1">Uncharacterized protein</fullName>
    </submittedName>
</protein>
<sequence length="281" mass="31461">MPASLIHSVERYYPPPEVTREALIGRLEALIELDDELREAGYAIHKDNDLYCTEVLPDIALYQVLCESLEGVGRDMQRQLQLMIDRAVPTTMAELEARGAIGELGPWAEGRVRSVNSLTGWIAVIREELKTYQGDRDGFMLECQLAFPNFVFSKQFPDCLGTFKGDLNDFVAVIVSALVSLAEDMPTCMEQPNVKASMKAFTAISGFETSMEGDVKRKDALTFQFAGKDGTIRILCEPHIKLHCSARAGDTEYYFHRIYFSSVEHAEFKGRTLIGHIGSHL</sequence>
<name>A0AAE6NTL9_PARPN</name>
<geneLocation type="plasmid" evidence="4">
    <name>ppan1</name>
</geneLocation>
<evidence type="ECO:0000313" key="2">
    <source>
        <dbReference type="EMBL" id="RKS42577.1"/>
    </source>
</evidence>
<geneLocation type="plasmid" evidence="1">
    <name>pPAN1</name>
</geneLocation>
<evidence type="ECO:0000313" key="4">
    <source>
        <dbReference type="Proteomes" id="UP000326453"/>
    </source>
</evidence>
<organism evidence="1 4">
    <name type="scientific">Paracoccus pantotrophus</name>
    <name type="common">Thiosphaera pantotropha</name>
    <dbReference type="NCBI Taxonomy" id="82367"/>
    <lineage>
        <taxon>Bacteria</taxon>
        <taxon>Pseudomonadati</taxon>
        <taxon>Pseudomonadota</taxon>
        <taxon>Alphaproteobacteria</taxon>
        <taxon>Rhodobacterales</taxon>
        <taxon>Paracoccaceae</taxon>
        <taxon>Paracoccus</taxon>
    </lineage>
</organism>
<dbReference type="Proteomes" id="UP000326453">
    <property type="component" value="Plasmid pPAN1"/>
</dbReference>
<gene>
    <name evidence="2" type="ORF">BDE18_4280</name>
    <name evidence="1" type="ORF">ESD82_07440</name>
</gene>
<evidence type="ECO:0000313" key="3">
    <source>
        <dbReference type="Proteomes" id="UP000273626"/>
    </source>
</evidence>
<proteinExistence type="predicted"/>
<dbReference type="GeneID" id="51370394"/>
<dbReference type="RefSeq" id="WP_147429441.1">
    <property type="nucleotide sequence ID" value="NZ_CP044424.1"/>
</dbReference>
<accession>A0AAE6NTL9</accession>
<keyword evidence="1" id="KW-0614">Plasmid</keyword>
<dbReference type="AlphaFoldDB" id="A0AAE6NTL9"/>
<reference evidence="2 3" key="1">
    <citation type="submission" date="2018-10" db="EMBL/GenBank/DDBJ databases">
        <title>Genomic Encyclopedia of Archaeal and Bacterial Type Strains, Phase II (KMG-II): from individual species to whole genera.</title>
        <authorList>
            <person name="Goeker M."/>
        </authorList>
    </citation>
    <scope>NUCLEOTIDE SEQUENCE [LARGE SCALE GENOMIC DNA]</scope>
    <source>
        <strain evidence="3">ATCC 35512 / DSM 2944 / CIP 106514 / LMD 82.5 / NBRC 102493 / NCCB 82005 / GB17</strain>
        <strain evidence="2">DSM 2944</strain>
    </source>
</reference>
<dbReference type="KEGG" id="ppan:ESD82_07440"/>
<dbReference type="EMBL" id="CP044424">
    <property type="protein sequence ID" value="QFG36069.1"/>
    <property type="molecule type" value="Genomic_DNA"/>
</dbReference>
<dbReference type="EMBL" id="RBLI01000004">
    <property type="protein sequence ID" value="RKS42577.1"/>
    <property type="molecule type" value="Genomic_DNA"/>
</dbReference>